<organism evidence="9 10">
    <name type="scientific">Oncorhynchus kisutch</name>
    <name type="common">Coho salmon</name>
    <name type="synonym">Salmo kisutch</name>
    <dbReference type="NCBI Taxonomy" id="8019"/>
    <lineage>
        <taxon>Eukaryota</taxon>
        <taxon>Metazoa</taxon>
        <taxon>Chordata</taxon>
        <taxon>Craniata</taxon>
        <taxon>Vertebrata</taxon>
        <taxon>Euteleostomi</taxon>
        <taxon>Actinopterygii</taxon>
        <taxon>Neopterygii</taxon>
        <taxon>Teleostei</taxon>
        <taxon>Protacanthopterygii</taxon>
        <taxon>Salmoniformes</taxon>
        <taxon>Salmonidae</taxon>
        <taxon>Salmoninae</taxon>
        <taxon>Oncorhynchus</taxon>
    </lineage>
</organism>
<feature type="compositionally biased region" description="Low complexity" evidence="7">
    <location>
        <begin position="343"/>
        <end position="355"/>
    </location>
</feature>
<keyword evidence="5" id="KW-0804">Transcription</keyword>
<dbReference type="InterPro" id="IPR033896">
    <property type="entry name" value="MEF2-like_N"/>
</dbReference>
<evidence type="ECO:0000313" key="9">
    <source>
        <dbReference type="Ensembl" id="ENSOKIP00005072860.1"/>
    </source>
</evidence>
<dbReference type="Ensembl" id="ENSOKIT00005077634.1">
    <property type="protein sequence ID" value="ENSOKIP00005072860.1"/>
    <property type="gene ID" value="ENSOKIG00005031185.1"/>
</dbReference>
<dbReference type="GeneTree" id="ENSGT00940000157492"/>
<dbReference type="GO" id="GO:0045944">
    <property type="term" value="P:positive regulation of transcription by RNA polymerase II"/>
    <property type="evidence" value="ECO:0007669"/>
    <property type="project" value="InterPro"/>
</dbReference>
<feature type="compositionally biased region" description="Basic and acidic residues" evidence="7">
    <location>
        <begin position="356"/>
        <end position="367"/>
    </location>
</feature>
<evidence type="ECO:0000259" key="8">
    <source>
        <dbReference type="PROSITE" id="PS50066"/>
    </source>
</evidence>
<dbReference type="GO" id="GO:0046983">
    <property type="term" value="F:protein dimerization activity"/>
    <property type="evidence" value="ECO:0007669"/>
    <property type="project" value="InterPro"/>
</dbReference>
<keyword evidence="6" id="KW-0539">Nucleus</keyword>
<dbReference type="SMART" id="SM00432">
    <property type="entry name" value="MADS"/>
    <property type="match status" value="1"/>
</dbReference>
<dbReference type="GO" id="GO:0042826">
    <property type="term" value="F:histone deacetylase binding"/>
    <property type="evidence" value="ECO:0007669"/>
    <property type="project" value="TreeGrafter"/>
</dbReference>
<dbReference type="PROSITE" id="PS50066">
    <property type="entry name" value="MADS_BOX_2"/>
    <property type="match status" value="1"/>
</dbReference>
<name>A0A8C7IR57_ONCKI</name>
<dbReference type="InterPro" id="IPR036879">
    <property type="entry name" value="TF_MADSbox_sf"/>
</dbReference>
<dbReference type="InterPro" id="IPR002100">
    <property type="entry name" value="TF_MADSbox"/>
</dbReference>
<comment type="subcellular location">
    <subcellularLocation>
        <location evidence="1">Nucleus</location>
    </subcellularLocation>
</comment>
<dbReference type="GO" id="GO:0030154">
    <property type="term" value="P:cell differentiation"/>
    <property type="evidence" value="ECO:0007669"/>
    <property type="project" value="TreeGrafter"/>
</dbReference>
<evidence type="ECO:0000256" key="1">
    <source>
        <dbReference type="ARBA" id="ARBA00004123"/>
    </source>
</evidence>
<evidence type="ECO:0000256" key="5">
    <source>
        <dbReference type="ARBA" id="ARBA00023163"/>
    </source>
</evidence>
<dbReference type="PRINTS" id="PR00404">
    <property type="entry name" value="MADSDOMAIN"/>
</dbReference>
<dbReference type="PROSITE" id="PS00350">
    <property type="entry name" value="MADS_BOX_1"/>
    <property type="match status" value="1"/>
</dbReference>
<evidence type="ECO:0000256" key="7">
    <source>
        <dbReference type="SAM" id="MobiDB-lite"/>
    </source>
</evidence>
<proteinExistence type="predicted"/>
<dbReference type="GO" id="GO:0000978">
    <property type="term" value="F:RNA polymerase II cis-regulatory region sequence-specific DNA binding"/>
    <property type="evidence" value="ECO:0007669"/>
    <property type="project" value="TreeGrafter"/>
</dbReference>
<keyword evidence="2" id="KW-0805">Transcription regulation</keyword>
<dbReference type="FunFam" id="3.40.1810.10:FF:000001">
    <property type="entry name" value="Myocyte-specific enhancer factor 2A homolog"/>
    <property type="match status" value="1"/>
</dbReference>
<gene>
    <name evidence="9" type="primary">MEF2C</name>
    <name evidence="9" type="synonym">mef2cb</name>
</gene>
<evidence type="ECO:0000256" key="6">
    <source>
        <dbReference type="ARBA" id="ARBA00023242"/>
    </source>
</evidence>
<dbReference type="Proteomes" id="UP000694557">
    <property type="component" value="Unassembled WGS sequence"/>
</dbReference>
<dbReference type="GO" id="GO:0005634">
    <property type="term" value="C:nucleus"/>
    <property type="evidence" value="ECO:0007669"/>
    <property type="project" value="UniProtKB-SubCell"/>
</dbReference>
<dbReference type="GO" id="GO:0007507">
    <property type="term" value="P:heart development"/>
    <property type="evidence" value="ECO:0007669"/>
    <property type="project" value="TreeGrafter"/>
</dbReference>
<keyword evidence="3" id="KW-0238">DNA-binding</keyword>
<dbReference type="Pfam" id="PF00319">
    <property type="entry name" value="SRF-TF"/>
    <property type="match status" value="1"/>
</dbReference>
<dbReference type="SUPFAM" id="SSF55455">
    <property type="entry name" value="SRF-like"/>
    <property type="match status" value="1"/>
</dbReference>
<evidence type="ECO:0000256" key="2">
    <source>
        <dbReference type="ARBA" id="ARBA00023015"/>
    </source>
</evidence>
<feature type="domain" description="MADS-box" evidence="8">
    <location>
        <begin position="1"/>
        <end position="61"/>
    </location>
</feature>
<sequence>MGRKKIQITRIMDERNRQVTFTKRKFGLMKKAYELSVLCDCEIALIIFNSTNKLFQYASTDMDKVLLKYTEYNEPHESRTNSDIVEGVAPSNYEMPVSIPVSNQNSLIYSHPGGSLGNHNLLPLAHHMQRNSMSPGVTHRPASAGGLMGADLTTGAVSSAGNGYGNHHRNSPGLLASPGSMNKSMQAKSPPPMNLGMNNRKPDLRVLIPPGAKNNMPSMCEDVNLLLNQRINNSQSAQSLATPVVSVATPTLPGQGMGGYPSAISTSYGTEYSLSSADLSSLSGFNSGSSLHLGSMSGWQQQHLQNMQHSALSQLGDRTSSTPLCYGIHQQHNPSSRQDSGHSPVDSLSSCSSSHEGSDRDEHRNEFHSPLGLSRPAMDERESPSVKRVRLSEGWAT</sequence>
<dbReference type="GO" id="GO:0000981">
    <property type="term" value="F:DNA-binding transcription factor activity, RNA polymerase II-specific"/>
    <property type="evidence" value="ECO:0007669"/>
    <property type="project" value="TreeGrafter"/>
</dbReference>
<evidence type="ECO:0000256" key="4">
    <source>
        <dbReference type="ARBA" id="ARBA00023159"/>
    </source>
</evidence>
<reference evidence="9" key="2">
    <citation type="submission" date="2025-09" db="UniProtKB">
        <authorList>
            <consortium name="Ensembl"/>
        </authorList>
    </citation>
    <scope>IDENTIFICATION</scope>
</reference>
<dbReference type="AlphaFoldDB" id="A0A8C7IR57"/>
<dbReference type="CDD" id="cd00265">
    <property type="entry name" value="MADS_MEF2_like"/>
    <property type="match status" value="1"/>
</dbReference>
<protein>
    <submittedName>
        <fullName evidence="9">Myocyte enhancer factor 2cb</fullName>
    </submittedName>
</protein>
<dbReference type="PANTHER" id="PTHR11945">
    <property type="entry name" value="MADS BOX PROTEIN"/>
    <property type="match status" value="1"/>
</dbReference>
<accession>A0A8C7IR57</accession>
<dbReference type="Gene3D" id="3.40.1810.10">
    <property type="entry name" value="Transcription factor, MADS-box"/>
    <property type="match status" value="1"/>
</dbReference>
<reference evidence="9" key="1">
    <citation type="submission" date="2025-08" db="UniProtKB">
        <authorList>
            <consortium name="Ensembl"/>
        </authorList>
    </citation>
    <scope>IDENTIFICATION</scope>
</reference>
<keyword evidence="4" id="KW-0010">Activator</keyword>
<evidence type="ECO:0000256" key="3">
    <source>
        <dbReference type="ARBA" id="ARBA00023125"/>
    </source>
</evidence>
<feature type="region of interest" description="Disordered" evidence="7">
    <location>
        <begin position="316"/>
        <end position="397"/>
    </location>
</feature>
<evidence type="ECO:0000313" key="10">
    <source>
        <dbReference type="Proteomes" id="UP000694557"/>
    </source>
</evidence>
<dbReference type="PANTHER" id="PTHR11945:SF145">
    <property type="entry name" value="MYOCYTE ENHANCER FACTOR 2B-RELATED"/>
    <property type="match status" value="1"/>
</dbReference>
<keyword evidence="10" id="KW-1185">Reference proteome</keyword>